<dbReference type="EnsemblMetazoa" id="GBRI007111-RA">
    <property type="protein sequence ID" value="GBRI007111-PA"/>
    <property type="gene ID" value="GBRI007111"/>
</dbReference>
<dbReference type="AlphaFoldDB" id="A0A1A9W5L6"/>
<dbReference type="InterPro" id="IPR046350">
    <property type="entry name" value="Cystatin_sf"/>
</dbReference>
<proteinExistence type="predicted"/>
<protein>
    <submittedName>
        <fullName evidence="1">Uncharacterized protein</fullName>
    </submittedName>
</protein>
<organism evidence="1 2">
    <name type="scientific">Glossina brevipalpis</name>
    <dbReference type="NCBI Taxonomy" id="37001"/>
    <lineage>
        <taxon>Eukaryota</taxon>
        <taxon>Metazoa</taxon>
        <taxon>Ecdysozoa</taxon>
        <taxon>Arthropoda</taxon>
        <taxon>Hexapoda</taxon>
        <taxon>Insecta</taxon>
        <taxon>Pterygota</taxon>
        <taxon>Neoptera</taxon>
        <taxon>Endopterygota</taxon>
        <taxon>Diptera</taxon>
        <taxon>Brachycera</taxon>
        <taxon>Muscomorpha</taxon>
        <taxon>Hippoboscoidea</taxon>
        <taxon>Glossinidae</taxon>
        <taxon>Glossina</taxon>
    </lineage>
</organism>
<name>A0A1A9W5L6_9MUSC</name>
<sequence length="114" mass="13096">MNKHLCIDKTDKAYNTYRDVTEIEDLNEVTKLLRNSLNKLADGEGPKYRLDKLHSAMEGRGVYGKAYYIDADLIDESGKTKICSLSTWSTYDSNEIKITFRCDGEQKLVRKHSL</sequence>
<keyword evidence="2" id="KW-1185">Reference proteome</keyword>
<dbReference type="VEuPathDB" id="VectorBase:GBRI007111"/>
<accession>A0A1A9W5L6</accession>
<evidence type="ECO:0000313" key="1">
    <source>
        <dbReference type="EnsemblMetazoa" id="GBRI007111-PA"/>
    </source>
</evidence>
<dbReference type="Proteomes" id="UP000091820">
    <property type="component" value="Unassembled WGS sequence"/>
</dbReference>
<reference evidence="2" key="1">
    <citation type="submission" date="2014-03" db="EMBL/GenBank/DDBJ databases">
        <authorList>
            <person name="Aksoy S."/>
            <person name="Warren W."/>
            <person name="Wilson R.K."/>
        </authorList>
    </citation>
    <scope>NUCLEOTIDE SEQUENCE [LARGE SCALE GENOMIC DNA]</scope>
    <source>
        <strain evidence="2">IAEA</strain>
    </source>
</reference>
<evidence type="ECO:0000313" key="2">
    <source>
        <dbReference type="Proteomes" id="UP000091820"/>
    </source>
</evidence>
<reference evidence="1" key="2">
    <citation type="submission" date="2020-05" db="UniProtKB">
        <authorList>
            <consortium name="EnsemblMetazoa"/>
        </authorList>
    </citation>
    <scope>IDENTIFICATION</scope>
    <source>
        <strain evidence="1">IAEA</strain>
    </source>
</reference>
<dbReference type="SUPFAM" id="SSF54403">
    <property type="entry name" value="Cystatin/monellin"/>
    <property type="match status" value="1"/>
</dbReference>